<dbReference type="Pfam" id="PF05920">
    <property type="entry name" value="Homeobox_KN"/>
    <property type="match status" value="1"/>
</dbReference>
<evidence type="ECO:0000313" key="11">
    <source>
        <dbReference type="EMBL" id="CAD6193438.1"/>
    </source>
</evidence>
<feature type="region of interest" description="Disordered" evidence="9">
    <location>
        <begin position="321"/>
        <end position="340"/>
    </location>
</feature>
<keyword evidence="12" id="KW-1185">Reference proteome</keyword>
<evidence type="ECO:0000313" key="12">
    <source>
        <dbReference type="Proteomes" id="UP000835052"/>
    </source>
</evidence>
<dbReference type="InterPro" id="IPR050224">
    <property type="entry name" value="TALE_homeobox"/>
</dbReference>
<dbReference type="GO" id="GO:0048663">
    <property type="term" value="P:neuron fate commitment"/>
    <property type="evidence" value="ECO:0007669"/>
    <property type="project" value="UniProtKB-ARBA"/>
</dbReference>
<dbReference type="PROSITE" id="PS50071">
    <property type="entry name" value="HOMEOBOX_2"/>
    <property type="match status" value="1"/>
</dbReference>
<dbReference type="Gene3D" id="1.10.10.60">
    <property type="entry name" value="Homeodomain-like"/>
    <property type="match status" value="1"/>
</dbReference>
<dbReference type="InterPro" id="IPR009057">
    <property type="entry name" value="Homeodomain-like_sf"/>
</dbReference>
<dbReference type="Proteomes" id="UP000835052">
    <property type="component" value="Unassembled WGS sequence"/>
</dbReference>
<dbReference type="SMART" id="SM00389">
    <property type="entry name" value="HOX"/>
    <property type="match status" value="1"/>
</dbReference>
<keyword evidence="3 8" id="KW-0238">DNA-binding</keyword>
<dbReference type="SUPFAM" id="SSF46689">
    <property type="entry name" value="Homeodomain-like"/>
    <property type="match status" value="1"/>
</dbReference>
<feature type="region of interest" description="Disordered" evidence="9">
    <location>
        <begin position="211"/>
        <end position="291"/>
    </location>
</feature>
<evidence type="ECO:0000256" key="6">
    <source>
        <dbReference type="ARBA" id="ARBA00072562"/>
    </source>
</evidence>
<dbReference type="OrthoDB" id="10056939at2759"/>
<proteinExistence type="inferred from homology"/>
<sequence>MSELWQHPTPSECWTNLTPFNVNPEDSVDVKVEKHDNVEYGDGYGPPPGTAGTEGYPTDPAAFYGAMYSTMPHPSTNPLMQHHHELEEQLKRDKEAIYAHPLYPLLVILFEKCELATSTPREQSRDGSSSSDVCSSTSFKDDLEEFVRHTRGNADKTFYVPNAQLDGLMLQAIQMLRFHLLELEKVHELCDNFCNRYVTCLKGKMPLDIVGDERASSSQPPASPSGGLSASPSMGGGQTPMSFSHFAPAYEPQSVPLPENSVMSHSMEGSSLGYPGASGMSHGLQPTSQSDHPLAISGAAPTTAGAPQMLPLAAVSSPSACSSSGLRHDSTPLSSADTPGAVGNSNPAGMDSVSEAAFPDRFLFQRVFCGSRKSYSLVRWSMKDVFVCPFASAVSVRLNLESSEVEPAFDVFRLRRRQKENNFASSISGLPLLLSRFSVGGSLLLPPCSSSCGGIIDECLQSAGLMMDMLDCPMSMQSNRGECSTSAAGTIIYGDMYGQPAPAYHMQMLHHHDYVAPPAGQIYQQLDSAQSPSHSRSVDESPSSSSSAGRRGRGGDAGKKPGRGIFPKTATNQLRAWLFQNLTGETLVGAGETLEKVAVGDEFSLCGSNEDGRESVLSDGANGSVNGGSRRKVPKVFSKEAITKFRAWLFQNLAHPYPSEEQKKQLALDTGLTILQVNNWFINARRRIVQPMIDQNNRAGRVPNMNVFKNRRRNRSEQSPGPSPDSDLGANYSPDPAAVAAAAMPYPATADFYNNMQRNMFSGYPPFNPQMAPFMPPMMGFPPL</sequence>
<comment type="subcellular location">
    <subcellularLocation>
        <location evidence="1 8">Nucleus</location>
    </subcellularLocation>
</comment>
<evidence type="ECO:0000256" key="2">
    <source>
        <dbReference type="ARBA" id="ARBA00009661"/>
    </source>
</evidence>
<dbReference type="FunFam" id="1.10.10.60:FF:000004">
    <property type="entry name" value="Meis2 homeobox isoform 2c"/>
    <property type="match status" value="1"/>
</dbReference>
<evidence type="ECO:0000256" key="7">
    <source>
        <dbReference type="ARBA" id="ARBA00083268"/>
    </source>
</evidence>
<accession>A0A8S1HGF5</accession>
<evidence type="ECO:0000256" key="3">
    <source>
        <dbReference type="ARBA" id="ARBA00023125"/>
    </source>
</evidence>
<dbReference type="GO" id="GO:0006355">
    <property type="term" value="P:regulation of DNA-templated transcription"/>
    <property type="evidence" value="ECO:0007669"/>
    <property type="project" value="InterPro"/>
</dbReference>
<comment type="similarity">
    <text evidence="2">Belongs to the TALE/MEIS homeobox family.</text>
</comment>
<organism evidence="11 12">
    <name type="scientific">Caenorhabditis auriculariae</name>
    <dbReference type="NCBI Taxonomy" id="2777116"/>
    <lineage>
        <taxon>Eukaryota</taxon>
        <taxon>Metazoa</taxon>
        <taxon>Ecdysozoa</taxon>
        <taxon>Nematoda</taxon>
        <taxon>Chromadorea</taxon>
        <taxon>Rhabditida</taxon>
        <taxon>Rhabditina</taxon>
        <taxon>Rhabditomorpha</taxon>
        <taxon>Rhabditoidea</taxon>
        <taxon>Rhabditidae</taxon>
        <taxon>Peloderinae</taxon>
        <taxon>Caenorhabditis</taxon>
    </lineage>
</organism>
<dbReference type="PANTHER" id="PTHR11850">
    <property type="entry name" value="HOMEOBOX PROTEIN TRANSCRIPTION FACTORS"/>
    <property type="match status" value="1"/>
</dbReference>
<feature type="compositionally biased region" description="Polar residues" evidence="9">
    <location>
        <begin position="331"/>
        <end position="340"/>
    </location>
</feature>
<keyword evidence="5 8" id="KW-0539">Nucleus</keyword>
<evidence type="ECO:0000256" key="1">
    <source>
        <dbReference type="ARBA" id="ARBA00004123"/>
    </source>
</evidence>
<evidence type="ECO:0000256" key="4">
    <source>
        <dbReference type="ARBA" id="ARBA00023155"/>
    </source>
</evidence>
<dbReference type="InterPro" id="IPR008422">
    <property type="entry name" value="KN_HD"/>
</dbReference>
<name>A0A8S1HGF5_9PELO</name>
<reference evidence="11" key="1">
    <citation type="submission" date="2020-10" db="EMBL/GenBank/DDBJ databases">
        <authorList>
            <person name="Kikuchi T."/>
        </authorList>
    </citation>
    <scope>NUCLEOTIDE SEQUENCE</scope>
    <source>
        <strain evidence="11">NKZ352</strain>
    </source>
</reference>
<evidence type="ECO:0000256" key="5">
    <source>
        <dbReference type="ARBA" id="ARBA00023242"/>
    </source>
</evidence>
<evidence type="ECO:0000259" key="10">
    <source>
        <dbReference type="PROSITE" id="PS50071"/>
    </source>
</evidence>
<dbReference type="GO" id="GO:0005634">
    <property type="term" value="C:nucleus"/>
    <property type="evidence" value="ECO:0007669"/>
    <property type="project" value="UniProtKB-SubCell"/>
</dbReference>
<gene>
    <name evidence="11" type="ORF">CAUJ_LOCUS9357</name>
</gene>
<dbReference type="CDD" id="cd00086">
    <property type="entry name" value="homeodomain"/>
    <property type="match status" value="1"/>
</dbReference>
<evidence type="ECO:0000256" key="8">
    <source>
        <dbReference type="PROSITE-ProRule" id="PRU00108"/>
    </source>
</evidence>
<dbReference type="InterPro" id="IPR032453">
    <property type="entry name" value="PKNOX/Meis_N"/>
</dbReference>
<comment type="caution">
    <text evidence="11">The sequence shown here is derived from an EMBL/GenBank/DDBJ whole genome shotgun (WGS) entry which is preliminary data.</text>
</comment>
<protein>
    <recommendedName>
        <fullName evidence="6">Homeobox protein unc-62</fullName>
    </recommendedName>
    <alternativeName>
        <fullName evidence="7">Uncoordinated protein 62</fullName>
    </alternativeName>
</protein>
<feature type="compositionally biased region" description="Low complexity" evidence="9">
    <location>
        <begin position="216"/>
        <end position="233"/>
    </location>
</feature>
<dbReference type="InterPro" id="IPR001356">
    <property type="entry name" value="HD"/>
</dbReference>
<feature type="compositionally biased region" description="Low complexity" evidence="9">
    <location>
        <begin position="531"/>
        <end position="549"/>
    </location>
</feature>
<feature type="DNA-binding region" description="Homeobox" evidence="8">
    <location>
        <begin position="630"/>
        <end position="692"/>
    </location>
</feature>
<dbReference type="GO" id="GO:0000987">
    <property type="term" value="F:cis-regulatory region sequence-specific DNA binding"/>
    <property type="evidence" value="ECO:0007669"/>
    <property type="project" value="UniProtKB-ARBA"/>
</dbReference>
<feature type="domain" description="Homeobox" evidence="10">
    <location>
        <begin position="628"/>
        <end position="691"/>
    </location>
</feature>
<evidence type="ECO:0000256" key="9">
    <source>
        <dbReference type="SAM" id="MobiDB-lite"/>
    </source>
</evidence>
<feature type="region of interest" description="Disordered" evidence="9">
    <location>
        <begin position="699"/>
        <end position="733"/>
    </location>
</feature>
<keyword evidence="4 8" id="KW-0371">Homeobox</keyword>
<dbReference type="EMBL" id="CAJGYM010000035">
    <property type="protein sequence ID" value="CAD6193438.1"/>
    <property type="molecule type" value="Genomic_DNA"/>
</dbReference>
<dbReference type="AlphaFoldDB" id="A0A8S1HGF5"/>
<dbReference type="Pfam" id="PF16493">
    <property type="entry name" value="Meis_PKNOX_N"/>
    <property type="match status" value="1"/>
</dbReference>
<feature type="region of interest" description="Disordered" evidence="9">
    <location>
        <begin position="526"/>
        <end position="566"/>
    </location>
</feature>